<dbReference type="Gene3D" id="3.10.129.10">
    <property type="entry name" value="Hotdog Thioesterase"/>
    <property type="match status" value="1"/>
</dbReference>
<dbReference type="GO" id="GO:0061522">
    <property type="term" value="F:1,4-dihydroxy-2-naphthoyl-CoA thioesterase activity"/>
    <property type="evidence" value="ECO:0007669"/>
    <property type="project" value="TreeGrafter"/>
</dbReference>
<accession>A0A7W9ZE49</accession>
<dbReference type="RefSeq" id="WP_184262336.1">
    <property type="nucleotide sequence ID" value="NZ_JACIIX010000003.1"/>
</dbReference>
<dbReference type="AlphaFoldDB" id="A0A7W9ZE49"/>
<dbReference type="InterPro" id="IPR006683">
    <property type="entry name" value="Thioestr_dom"/>
</dbReference>
<evidence type="ECO:0000259" key="2">
    <source>
        <dbReference type="Pfam" id="PF03061"/>
    </source>
</evidence>
<dbReference type="EMBL" id="JACIIX010000003">
    <property type="protein sequence ID" value="MBB6209781.1"/>
    <property type="molecule type" value="Genomic_DNA"/>
</dbReference>
<dbReference type="CDD" id="cd03443">
    <property type="entry name" value="PaaI_thioesterase"/>
    <property type="match status" value="1"/>
</dbReference>
<dbReference type="InterPro" id="IPR029069">
    <property type="entry name" value="HotDog_dom_sf"/>
</dbReference>
<feature type="domain" description="Thioesterase" evidence="2">
    <location>
        <begin position="71"/>
        <end position="147"/>
    </location>
</feature>
<keyword evidence="4" id="KW-1185">Reference proteome</keyword>
<dbReference type="SUPFAM" id="SSF54637">
    <property type="entry name" value="Thioesterase/thiol ester dehydrase-isomerase"/>
    <property type="match status" value="1"/>
</dbReference>
<evidence type="ECO:0000256" key="1">
    <source>
        <dbReference type="ARBA" id="ARBA00022801"/>
    </source>
</evidence>
<dbReference type="PANTHER" id="PTHR43240:SF1">
    <property type="entry name" value="BLR5584 PROTEIN"/>
    <property type="match status" value="1"/>
</dbReference>
<dbReference type="GO" id="GO:0005829">
    <property type="term" value="C:cytosol"/>
    <property type="evidence" value="ECO:0007669"/>
    <property type="project" value="TreeGrafter"/>
</dbReference>
<dbReference type="Pfam" id="PF03061">
    <property type="entry name" value="4HBT"/>
    <property type="match status" value="1"/>
</dbReference>
<dbReference type="InterPro" id="IPR003736">
    <property type="entry name" value="PAAI_dom"/>
</dbReference>
<organism evidence="3 4">
    <name type="scientific">Novispirillum itersonii</name>
    <name type="common">Aquaspirillum itersonii</name>
    <dbReference type="NCBI Taxonomy" id="189"/>
    <lineage>
        <taxon>Bacteria</taxon>
        <taxon>Pseudomonadati</taxon>
        <taxon>Pseudomonadota</taxon>
        <taxon>Alphaproteobacteria</taxon>
        <taxon>Rhodospirillales</taxon>
        <taxon>Novispirillaceae</taxon>
        <taxon>Novispirillum</taxon>
    </lineage>
</organism>
<proteinExistence type="predicted"/>
<dbReference type="PANTHER" id="PTHR43240">
    <property type="entry name" value="1,4-DIHYDROXY-2-NAPHTHOYL-COA THIOESTERASE 1"/>
    <property type="match status" value="1"/>
</dbReference>
<sequence length="180" mass="18642">MSDAVANRRYGVLPLAEISAEDGMTYLTGIIEGRHPAPPIARTLGFGLGEIGPGHAVFEGTPSEDHYNPIGTVHAGFAATLLDSCMACSVHTTLKAGEAYTTLEFKISLIRAVTVKTGPVRAIGTLLHRGSRIATAEGKLVDAAGKVYATATTTCLIMAPGERRAGEGQAGERQVGGAKP</sequence>
<evidence type="ECO:0000313" key="3">
    <source>
        <dbReference type="EMBL" id="MBB6209781.1"/>
    </source>
</evidence>
<dbReference type="NCBIfam" id="TIGR00369">
    <property type="entry name" value="unchar_dom_1"/>
    <property type="match status" value="1"/>
</dbReference>
<comment type="caution">
    <text evidence="3">The sequence shown here is derived from an EMBL/GenBank/DDBJ whole genome shotgun (WGS) entry which is preliminary data.</text>
</comment>
<keyword evidence="1" id="KW-0378">Hydrolase</keyword>
<evidence type="ECO:0000313" key="4">
    <source>
        <dbReference type="Proteomes" id="UP000544872"/>
    </source>
</evidence>
<gene>
    <name evidence="3" type="ORF">FHS48_001189</name>
</gene>
<name>A0A7W9ZE49_NOVIT</name>
<dbReference type="Proteomes" id="UP000544872">
    <property type="component" value="Unassembled WGS sequence"/>
</dbReference>
<reference evidence="3 4" key="1">
    <citation type="submission" date="2020-08" db="EMBL/GenBank/DDBJ databases">
        <title>Genomic Encyclopedia of Type Strains, Phase IV (KMG-IV): sequencing the most valuable type-strain genomes for metagenomic binning, comparative biology and taxonomic classification.</title>
        <authorList>
            <person name="Goeker M."/>
        </authorList>
    </citation>
    <scope>NUCLEOTIDE SEQUENCE [LARGE SCALE GENOMIC DNA]</scope>
    <source>
        <strain evidence="3 4">DSM 11590</strain>
    </source>
</reference>
<protein>
    <submittedName>
        <fullName evidence="3">Uncharacterized protein (TIGR00369 family)</fullName>
    </submittedName>
</protein>